<evidence type="ECO:0000313" key="17">
    <source>
        <dbReference type="Xenbase" id="XB-GENE-17330246"/>
    </source>
</evidence>
<dbReference type="PANTHER" id="PTHR28598:SF1">
    <property type="entry name" value="STAGA COMPLEX 65 SUBUNIT GAMMA"/>
    <property type="match status" value="1"/>
</dbReference>
<evidence type="ECO:0000313" key="15">
    <source>
        <dbReference type="RefSeq" id="XP_018120391.1"/>
    </source>
</evidence>
<dbReference type="SMART" id="SM00576">
    <property type="entry name" value="BTP"/>
    <property type="match status" value="1"/>
</dbReference>
<dbReference type="Bgee" id="108717665">
    <property type="expression patterns" value="Expressed in oocyte and 19 other cell types or tissues"/>
</dbReference>
<keyword evidence="6" id="KW-0804">Transcription</keyword>
<gene>
    <name evidence="15 16 17" type="primary">supt7l.S</name>
</gene>
<dbReference type="CTD" id="108717665"/>
<dbReference type="OrthoDB" id="6021257at2759"/>
<keyword evidence="2" id="KW-1017">Isopeptide bond</keyword>
<keyword evidence="7" id="KW-0539">Nucleus</keyword>
<reference evidence="15 16" key="1">
    <citation type="submission" date="2022-04" db="UniProtKB">
        <authorList>
            <consortium name="RefSeq"/>
        </authorList>
    </citation>
    <scope>IDENTIFICATION</scope>
    <source>
        <strain evidence="15 16">J_2021</strain>
        <tissue evidence="15 16">Erythrocytes</tissue>
    </source>
</reference>
<dbReference type="GO" id="GO:0046982">
    <property type="term" value="F:protein heterodimerization activity"/>
    <property type="evidence" value="ECO:0007669"/>
    <property type="project" value="InterPro"/>
</dbReference>
<dbReference type="Proteomes" id="UP000186698">
    <property type="component" value="Chromosome 5S"/>
</dbReference>
<evidence type="ECO:0000256" key="7">
    <source>
        <dbReference type="ARBA" id="ARBA00023242"/>
    </source>
</evidence>
<accession>A0A1L8G105</accession>
<comment type="subunit">
    <text evidence="8">Component of the STAGA transcription coactivator-HAT complex, at least composed of SUPT3H, SUPT7L, GCN5L2, TAF5L, TAF6L, TADA3L, TAD1L, TAF10, TAF12 and TAF9.</text>
</comment>
<dbReference type="GO" id="GO:0003713">
    <property type="term" value="F:transcription coactivator activity"/>
    <property type="evidence" value="ECO:0000318"/>
    <property type="project" value="GO_Central"/>
</dbReference>
<feature type="domain" description="Bromodomain associated" evidence="13">
    <location>
        <begin position="149"/>
        <end position="228"/>
    </location>
</feature>
<evidence type="ECO:0000256" key="11">
    <source>
        <dbReference type="ARBA" id="ARBA00084075"/>
    </source>
</evidence>
<dbReference type="Gene3D" id="1.10.20.10">
    <property type="entry name" value="Histone, subunit A"/>
    <property type="match status" value="1"/>
</dbReference>
<proteinExistence type="predicted"/>
<dbReference type="GO" id="GO:0005634">
    <property type="term" value="C:nucleus"/>
    <property type="evidence" value="ECO:0007669"/>
    <property type="project" value="UniProtKB-SubCell"/>
</dbReference>
<keyword evidence="4" id="KW-0832">Ubl conjugation</keyword>
<feature type="compositionally biased region" description="Basic and acidic residues" evidence="12">
    <location>
        <begin position="92"/>
        <end position="101"/>
    </location>
</feature>
<keyword evidence="14" id="KW-1185">Reference proteome</keyword>
<dbReference type="RefSeq" id="XP_018120392.1">
    <property type="nucleotide sequence ID" value="XM_018264903.2"/>
</dbReference>
<dbReference type="STRING" id="8355.A0A1L8G105"/>
<evidence type="ECO:0000256" key="12">
    <source>
        <dbReference type="SAM" id="MobiDB-lite"/>
    </source>
</evidence>
<name>A0A1L8G105_XENLA</name>
<dbReference type="AlphaFoldDB" id="A0A1L8G105"/>
<evidence type="ECO:0000256" key="3">
    <source>
        <dbReference type="ARBA" id="ARBA00022553"/>
    </source>
</evidence>
<dbReference type="KEGG" id="xla:108717665"/>
<dbReference type="InterPro" id="IPR009072">
    <property type="entry name" value="Histone-fold"/>
</dbReference>
<protein>
    <recommendedName>
        <fullName evidence="9">STAGA complex 65 subunit gamma</fullName>
    </recommendedName>
    <alternativeName>
        <fullName evidence="11">SPTF-associated factor 65 gamma</fullName>
    </alternativeName>
    <alternativeName>
        <fullName evidence="10">Suppressor of Ty 7-like</fullName>
    </alternativeName>
</protein>
<dbReference type="PANTHER" id="PTHR28598">
    <property type="entry name" value="STAGA COMPLEX 65 SUBUNIT GAMMA"/>
    <property type="match status" value="1"/>
</dbReference>
<dbReference type="GeneID" id="108717665"/>
<evidence type="ECO:0000256" key="4">
    <source>
        <dbReference type="ARBA" id="ARBA00022843"/>
    </source>
</evidence>
<dbReference type="RefSeq" id="XP_018120391.1">
    <property type="nucleotide sequence ID" value="XM_018264902.2"/>
</dbReference>
<feature type="region of interest" description="Disordered" evidence="12">
    <location>
        <begin position="343"/>
        <end position="412"/>
    </location>
</feature>
<dbReference type="Pfam" id="PF07524">
    <property type="entry name" value="Bromo_TP"/>
    <property type="match status" value="1"/>
</dbReference>
<evidence type="ECO:0000259" key="13">
    <source>
        <dbReference type="SMART" id="SM00576"/>
    </source>
</evidence>
<dbReference type="GO" id="GO:0000124">
    <property type="term" value="C:SAGA complex"/>
    <property type="evidence" value="ECO:0007669"/>
    <property type="project" value="InterPro"/>
</dbReference>
<evidence type="ECO:0000256" key="8">
    <source>
        <dbReference type="ARBA" id="ARBA00065102"/>
    </source>
</evidence>
<evidence type="ECO:0000256" key="2">
    <source>
        <dbReference type="ARBA" id="ARBA00022499"/>
    </source>
</evidence>
<dbReference type="FunFam" id="1.10.20.10:FF:000034">
    <property type="entry name" value="STAGA complex 65 subunit gamma"/>
    <property type="match status" value="1"/>
</dbReference>
<dbReference type="InterPro" id="IPR039460">
    <property type="entry name" value="SUPT7L/Spt7"/>
</dbReference>
<keyword evidence="3" id="KW-0597">Phosphoprotein</keyword>
<evidence type="ECO:0000256" key="10">
    <source>
        <dbReference type="ARBA" id="ARBA00082307"/>
    </source>
</evidence>
<evidence type="ECO:0000256" key="9">
    <source>
        <dbReference type="ARBA" id="ARBA00074250"/>
    </source>
</evidence>
<comment type="subcellular location">
    <subcellularLocation>
        <location evidence="1">Nucleus</location>
    </subcellularLocation>
</comment>
<feature type="region of interest" description="Disordered" evidence="12">
    <location>
        <begin position="82"/>
        <end position="114"/>
    </location>
</feature>
<feature type="compositionally biased region" description="Polar residues" evidence="12">
    <location>
        <begin position="379"/>
        <end position="401"/>
    </location>
</feature>
<evidence type="ECO:0000313" key="14">
    <source>
        <dbReference type="Proteomes" id="UP000186698"/>
    </source>
</evidence>
<dbReference type="Xenbase" id="XB-GENE-17330246">
    <property type="gene designation" value="supt7l.S"/>
</dbReference>
<evidence type="ECO:0000256" key="5">
    <source>
        <dbReference type="ARBA" id="ARBA00023015"/>
    </source>
</evidence>
<dbReference type="InterPro" id="IPR006565">
    <property type="entry name" value="BTP"/>
</dbReference>
<dbReference type="AGR" id="Xenbase:XB-GENE-17330246"/>
<dbReference type="OMA" id="ERIVGYN"/>
<organism evidence="16">
    <name type="scientific">Xenopus laevis</name>
    <name type="common">African clawed frog</name>
    <dbReference type="NCBI Taxonomy" id="8355"/>
    <lineage>
        <taxon>Eukaryota</taxon>
        <taxon>Metazoa</taxon>
        <taxon>Chordata</taxon>
        <taxon>Craniata</taxon>
        <taxon>Vertebrata</taxon>
        <taxon>Euteleostomi</taxon>
        <taxon>Amphibia</taxon>
        <taxon>Batrachia</taxon>
        <taxon>Anura</taxon>
        <taxon>Pipoidea</taxon>
        <taxon>Pipidae</taxon>
        <taxon>Xenopodinae</taxon>
        <taxon>Xenopus</taxon>
        <taxon>Xenopus</taxon>
    </lineage>
</organism>
<dbReference type="CDD" id="cd06847">
    <property type="entry name" value="HFD_SUPT7L"/>
    <property type="match status" value="1"/>
</dbReference>
<keyword evidence="5" id="KW-0805">Transcription regulation</keyword>
<evidence type="ECO:0000313" key="16">
    <source>
        <dbReference type="RefSeq" id="XP_018120392.1"/>
    </source>
</evidence>
<sequence>MMRYWGEIPVSSGQANRSSFDLLQREFRTVEIQEPPLHQPSANKPRPTTMLDIPSEPCSLTIHTIQLMQHNRRLRSLIAGAQTQNQQQVDGMKVEESEPLPHRPTSPTLPDDLLPQDCKVPKLPFQIRHSDPESEFYRGKGEPVTELSYHSCRQLTYQSVATILAHAGFESANESVLETLTDIAHEYCLKFTKMLRFNVDREAKLGQTPFPDAMEQVFHEMGIGSVLSLQKFWQQRIKDYHTYMLQVSKQLSEEYENIVHPERVSEDTKPVKIKEEPVTDITFPINEELEGDLAPGDQSLPVGVLGAQSERFSASIEVDSSPQPSGSDVNTSPLWSLAQVKMEPQENEEGTGHGHSVLGNDVFEEAMSGMSDSAMPGSPNGSEDSYTSPSPESFMGSSPVFNQRPKKKMRKM</sequence>
<evidence type="ECO:0000256" key="6">
    <source>
        <dbReference type="ARBA" id="ARBA00023163"/>
    </source>
</evidence>
<evidence type="ECO:0000256" key="1">
    <source>
        <dbReference type="ARBA" id="ARBA00004123"/>
    </source>
</evidence>
<dbReference type="PaxDb" id="8355-A0A1L8G105"/>